<comment type="caution">
    <text evidence="6">The sequence shown here is derived from an EMBL/GenBank/DDBJ whole genome shotgun (WGS) entry which is preliminary data.</text>
</comment>
<protein>
    <submittedName>
        <fullName evidence="6">Nucleotide sugar dehydrogenase</fullName>
    </submittedName>
</protein>
<dbReference type="PANTHER" id="PTHR43491:SF2">
    <property type="entry name" value="UDP-N-ACETYL-D-MANNOSAMINE DEHYDROGENASE"/>
    <property type="match status" value="1"/>
</dbReference>
<dbReference type="InterPro" id="IPR028359">
    <property type="entry name" value="UDP_ManNAc/GlcNAc_DH"/>
</dbReference>
<dbReference type="InterPro" id="IPR001732">
    <property type="entry name" value="UDP-Glc/GDP-Man_DH_N"/>
</dbReference>
<evidence type="ECO:0000256" key="1">
    <source>
        <dbReference type="ARBA" id="ARBA00006601"/>
    </source>
</evidence>
<dbReference type="GO" id="GO:0051287">
    <property type="term" value="F:NAD binding"/>
    <property type="evidence" value="ECO:0007669"/>
    <property type="project" value="InterPro"/>
</dbReference>
<dbReference type="SMART" id="SM00984">
    <property type="entry name" value="UDPG_MGDP_dh_C"/>
    <property type="match status" value="1"/>
</dbReference>
<reference evidence="6 7" key="1">
    <citation type="submission" date="2018-08" db="EMBL/GenBank/DDBJ databases">
        <title>The metabolism and importance of syntrophic acetate oxidation coupled to methane or sulfide production in haloalkaline environments.</title>
        <authorList>
            <person name="Timmers P.H.A."/>
            <person name="Vavourakis C.D."/>
            <person name="Sorokin D.Y."/>
            <person name="Sinninghe Damste J.S."/>
            <person name="Muyzer G."/>
            <person name="Stams A.J.M."/>
            <person name="Plugge C.M."/>
        </authorList>
    </citation>
    <scope>NUCLEOTIDE SEQUENCE [LARGE SCALE GENOMIC DNA]</scope>
    <source>
        <strain evidence="6">MSAO_Bac1</strain>
    </source>
</reference>
<dbReference type="InterPro" id="IPR017476">
    <property type="entry name" value="UDP-Glc/GDP-Man"/>
</dbReference>
<dbReference type="PIRSF" id="PIRSF000124">
    <property type="entry name" value="UDPglc_GDPman_dh"/>
    <property type="match status" value="1"/>
</dbReference>
<gene>
    <name evidence="6" type="ORF">D5R97_03400</name>
</gene>
<dbReference type="InterPro" id="IPR008927">
    <property type="entry name" value="6-PGluconate_DH-like_C_sf"/>
</dbReference>
<keyword evidence="2" id="KW-0560">Oxidoreductase</keyword>
<dbReference type="Pfam" id="PF03721">
    <property type="entry name" value="UDPG_MGDP_dh_N"/>
    <property type="match status" value="1"/>
</dbReference>
<dbReference type="EMBL" id="QZAA01000098">
    <property type="protein sequence ID" value="RQD76927.1"/>
    <property type="molecule type" value="Genomic_DNA"/>
</dbReference>
<dbReference type="GO" id="GO:0016616">
    <property type="term" value="F:oxidoreductase activity, acting on the CH-OH group of donors, NAD or NADP as acceptor"/>
    <property type="evidence" value="ECO:0007669"/>
    <property type="project" value="InterPro"/>
</dbReference>
<dbReference type="Proteomes" id="UP000285138">
    <property type="component" value="Unassembled WGS sequence"/>
</dbReference>
<dbReference type="Pfam" id="PF03720">
    <property type="entry name" value="UDPG_MGDP_dh_C"/>
    <property type="match status" value="1"/>
</dbReference>
<evidence type="ECO:0000256" key="4">
    <source>
        <dbReference type="PIRNR" id="PIRNR000124"/>
    </source>
</evidence>
<name>A0A424YG72_9FIRM</name>
<evidence type="ECO:0000256" key="3">
    <source>
        <dbReference type="ARBA" id="ARBA00023027"/>
    </source>
</evidence>
<dbReference type="AlphaFoldDB" id="A0A424YG72"/>
<evidence type="ECO:0000259" key="5">
    <source>
        <dbReference type="SMART" id="SM00984"/>
    </source>
</evidence>
<dbReference type="InterPro" id="IPR036220">
    <property type="entry name" value="UDP-Glc/GDP-Man_DH_C_sf"/>
</dbReference>
<dbReference type="NCBIfam" id="TIGR03026">
    <property type="entry name" value="NDP-sugDHase"/>
    <property type="match status" value="1"/>
</dbReference>
<dbReference type="PIRSF" id="PIRSF500136">
    <property type="entry name" value="UDP_ManNAc_DH"/>
    <property type="match status" value="1"/>
</dbReference>
<accession>A0A424YG72</accession>
<dbReference type="InterPro" id="IPR036291">
    <property type="entry name" value="NAD(P)-bd_dom_sf"/>
</dbReference>
<dbReference type="InterPro" id="IPR014026">
    <property type="entry name" value="UDP-Glc/GDP-Man_DH_dimer"/>
</dbReference>
<dbReference type="SUPFAM" id="SSF51735">
    <property type="entry name" value="NAD(P)-binding Rossmann-fold domains"/>
    <property type="match status" value="1"/>
</dbReference>
<sequence length="434" mass="47407">MDKKICIMGLGYIGLPTAAFFASAGYQVVGVDVSSRVVKGINGHRIHVEEPGLAQVVKKGVKEEKLWAKESPEEADVFILAVPTPLKEDCKGDMGRVEEAARAILPYLRPGNLVILESTVGPGTTRDLLCPLLARSGLRIGEELMVAFCPERVLPGKIMEEMVYNNRIVGGINEESSRRARDLYRSFVQGEIYLTDATTAEMVKLMENTFRDVNIALANEMALISSRLGIDVGEAIELANKHPRVNLHQPGPGVGGHCLAVDPWFIVEKAPAQARLIAQSRRINDGMPSHVASLILEALKGLSQPKVALLGMAYKGNVNDLRESPALKVAEILQENGLSLGIHDPHVEKEDLAAQGLIWNSLPEAVEGAELLVVLTDHREYKLLDPEEIAPLVKNRVVLDTRRVLDKTLWQDSSFKVVRIGEGGVNLNPQPSSL</sequence>
<dbReference type="Pfam" id="PF00984">
    <property type="entry name" value="UDPG_MGDP_dh"/>
    <property type="match status" value="1"/>
</dbReference>
<comment type="similarity">
    <text evidence="1 4">Belongs to the UDP-glucose/GDP-mannose dehydrogenase family.</text>
</comment>
<evidence type="ECO:0000313" key="7">
    <source>
        <dbReference type="Proteomes" id="UP000285138"/>
    </source>
</evidence>
<keyword evidence="3" id="KW-0520">NAD</keyword>
<dbReference type="SUPFAM" id="SSF48179">
    <property type="entry name" value="6-phosphogluconate dehydrogenase C-terminal domain-like"/>
    <property type="match status" value="1"/>
</dbReference>
<dbReference type="GO" id="GO:0000271">
    <property type="term" value="P:polysaccharide biosynthetic process"/>
    <property type="evidence" value="ECO:0007669"/>
    <property type="project" value="InterPro"/>
</dbReference>
<dbReference type="SUPFAM" id="SSF52413">
    <property type="entry name" value="UDP-glucose/GDP-mannose dehydrogenase C-terminal domain"/>
    <property type="match status" value="1"/>
</dbReference>
<dbReference type="PANTHER" id="PTHR43491">
    <property type="entry name" value="UDP-N-ACETYL-D-MANNOSAMINE DEHYDROGENASE"/>
    <property type="match status" value="1"/>
</dbReference>
<organism evidence="6 7">
    <name type="scientific">Candidatus Syntrophonatronum acetioxidans</name>
    <dbReference type="NCBI Taxonomy" id="1795816"/>
    <lineage>
        <taxon>Bacteria</taxon>
        <taxon>Bacillati</taxon>
        <taxon>Bacillota</taxon>
        <taxon>Clostridia</taxon>
        <taxon>Eubacteriales</taxon>
        <taxon>Syntrophomonadaceae</taxon>
        <taxon>Candidatus Syntrophonatronum</taxon>
    </lineage>
</organism>
<dbReference type="InterPro" id="IPR014027">
    <property type="entry name" value="UDP-Glc/GDP-Man_DH_C"/>
</dbReference>
<evidence type="ECO:0000313" key="6">
    <source>
        <dbReference type="EMBL" id="RQD76927.1"/>
    </source>
</evidence>
<evidence type="ECO:0000256" key="2">
    <source>
        <dbReference type="ARBA" id="ARBA00023002"/>
    </source>
</evidence>
<dbReference type="GO" id="GO:0016628">
    <property type="term" value="F:oxidoreductase activity, acting on the CH-CH group of donors, NAD or NADP as acceptor"/>
    <property type="evidence" value="ECO:0007669"/>
    <property type="project" value="InterPro"/>
</dbReference>
<dbReference type="Gene3D" id="3.40.50.720">
    <property type="entry name" value="NAD(P)-binding Rossmann-like Domain"/>
    <property type="match status" value="2"/>
</dbReference>
<proteinExistence type="inferred from homology"/>
<feature type="domain" description="UDP-glucose/GDP-mannose dehydrogenase C-terminal" evidence="5">
    <location>
        <begin position="308"/>
        <end position="407"/>
    </location>
</feature>